<dbReference type="AlphaFoldDB" id="A0A518EP31"/>
<dbReference type="Proteomes" id="UP000320390">
    <property type="component" value="Chromosome"/>
</dbReference>
<evidence type="ECO:0000256" key="3">
    <source>
        <dbReference type="ARBA" id="ARBA00022448"/>
    </source>
</evidence>
<sequence length="485" mass="50465">MQIPTLETINAFLDGIVNVPVFGVPLLVLWLAAAGLAFTVWMRFINVRAFGHALSVAFGKHDRGAGAAEGDVSHAQALWTALSGTLGLGNIAGVVIAIGIGGPGATFWMVLCGFFGMTLKFTECSLGQMYRIRAADGSVSGGPMHYLPKGLAEQGWPRLGRALGAAFAGVCIFSSFGAGNLFQITQATAVLREVFPGLEGQRWVLGAAFAVIVAAVTLGGLKSIARVAGRIVPAMCALYLVVVIVILATHASEVPAALASIWRGALSPGSAYGGFVGVLVAGMTRATFSNEAGTGSAAIAHAAATTDEPIRGGIVALLEPFIDTVVVCTMTATMILVLDPASSSDPAVAAAMEAREGATALLLLAGEVQPWSRLALVVAITSFALSTVLTWSYYGERCVRHFVAGSPLKNAVLRVYQALFVAVVFAGALVEASSAQQFADMAFLSLAFPNVLGLYLLAPIVRRRLDEYLARQRNPHGSNPPPGRP</sequence>
<feature type="transmembrane region" description="Helical" evidence="8">
    <location>
        <begin position="415"/>
        <end position="435"/>
    </location>
</feature>
<evidence type="ECO:0000256" key="7">
    <source>
        <dbReference type="ARBA" id="ARBA00023136"/>
    </source>
</evidence>
<dbReference type="OrthoDB" id="9804874at2"/>
<evidence type="ECO:0000256" key="2">
    <source>
        <dbReference type="ARBA" id="ARBA00009261"/>
    </source>
</evidence>
<comment type="subcellular location">
    <subcellularLocation>
        <location evidence="1 8">Cell membrane</location>
        <topology evidence="1 8">Multi-pass membrane protein</topology>
    </subcellularLocation>
</comment>
<feature type="transmembrane region" description="Helical" evidence="8">
    <location>
        <begin position="321"/>
        <end position="338"/>
    </location>
</feature>
<feature type="transmembrane region" description="Helical" evidence="8">
    <location>
        <begin position="77"/>
        <end position="99"/>
    </location>
</feature>
<feature type="transmembrane region" description="Helical" evidence="8">
    <location>
        <begin position="441"/>
        <end position="461"/>
    </location>
</feature>
<dbReference type="InterPro" id="IPR001463">
    <property type="entry name" value="Na/Ala_symport"/>
</dbReference>
<dbReference type="NCBIfam" id="TIGR00835">
    <property type="entry name" value="agcS"/>
    <property type="match status" value="1"/>
</dbReference>
<proteinExistence type="inferred from homology"/>
<dbReference type="PANTHER" id="PTHR30330">
    <property type="entry name" value="AGSS FAMILY TRANSPORTER, SODIUM-ALANINE"/>
    <property type="match status" value="1"/>
</dbReference>
<dbReference type="Gene3D" id="1.20.1740.10">
    <property type="entry name" value="Amino acid/polyamine transporter I"/>
    <property type="match status" value="1"/>
</dbReference>
<accession>A0A518EP31</accession>
<keyword evidence="4 8" id="KW-1003">Cell membrane</keyword>
<evidence type="ECO:0000256" key="6">
    <source>
        <dbReference type="ARBA" id="ARBA00022989"/>
    </source>
</evidence>
<dbReference type="GO" id="GO:0005886">
    <property type="term" value="C:plasma membrane"/>
    <property type="evidence" value="ECO:0007669"/>
    <property type="project" value="UniProtKB-SubCell"/>
</dbReference>
<dbReference type="Pfam" id="PF01235">
    <property type="entry name" value="Na_Ala_symp"/>
    <property type="match status" value="1"/>
</dbReference>
<comment type="similarity">
    <text evidence="2 8">Belongs to the alanine or glycine:cation symporter (AGCS) (TC 2.A.25) family.</text>
</comment>
<keyword evidence="3 8" id="KW-0813">Transport</keyword>
<evidence type="ECO:0000256" key="5">
    <source>
        <dbReference type="ARBA" id="ARBA00022692"/>
    </source>
</evidence>
<keyword evidence="7 8" id="KW-0472">Membrane</keyword>
<evidence type="ECO:0000256" key="1">
    <source>
        <dbReference type="ARBA" id="ARBA00004651"/>
    </source>
</evidence>
<feature type="transmembrane region" description="Helical" evidence="8">
    <location>
        <begin position="228"/>
        <end position="249"/>
    </location>
</feature>
<dbReference type="EMBL" id="CP036434">
    <property type="protein sequence ID" value="QDV05844.1"/>
    <property type="molecule type" value="Genomic_DNA"/>
</dbReference>
<feature type="transmembrane region" description="Helical" evidence="8">
    <location>
        <begin position="162"/>
        <end position="183"/>
    </location>
</feature>
<keyword evidence="5 8" id="KW-0812">Transmembrane</keyword>
<evidence type="ECO:0000313" key="10">
    <source>
        <dbReference type="Proteomes" id="UP000320390"/>
    </source>
</evidence>
<organism evidence="9 10">
    <name type="scientific">Saltatorellus ferox</name>
    <dbReference type="NCBI Taxonomy" id="2528018"/>
    <lineage>
        <taxon>Bacteria</taxon>
        <taxon>Pseudomonadati</taxon>
        <taxon>Planctomycetota</taxon>
        <taxon>Planctomycetia</taxon>
        <taxon>Planctomycetia incertae sedis</taxon>
        <taxon>Saltatorellus</taxon>
    </lineage>
</organism>
<dbReference type="PANTHER" id="PTHR30330:SF3">
    <property type="entry name" value="TRANSCRIPTIONAL REGULATOR, LRP FAMILY"/>
    <property type="match status" value="1"/>
</dbReference>
<gene>
    <name evidence="9" type="primary">alsT_1</name>
    <name evidence="9" type="ORF">Poly30_13470</name>
</gene>
<feature type="transmembrane region" description="Helical" evidence="8">
    <location>
        <begin position="105"/>
        <end position="122"/>
    </location>
</feature>
<evidence type="ECO:0000313" key="9">
    <source>
        <dbReference type="EMBL" id="QDV05844.1"/>
    </source>
</evidence>
<feature type="transmembrane region" description="Helical" evidence="8">
    <location>
        <begin position="261"/>
        <end position="281"/>
    </location>
</feature>
<dbReference type="GO" id="GO:0005283">
    <property type="term" value="F:amino acid:sodium symporter activity"/>
    <property type="evidence" value="ECO:0007669"/>
    <property type="project" value="InterPro"/>
</dbReference>
<keyword evidence="6 8" id="KW-1133">Transmembrane helix</keyword>
<feature type="transmembrane region" description="Helical" evidence="8">
    <location>
        <begin position="20"/>
        <end position="41"/>
    </location>
</feature>
<evidence type="ECO:0000256" key="8">
    <source>
        <dbReference type="RuleBase" id="RU363064"/>
    </source>
</evidence>
<reference evidence="9 10" key="1">
    <citation type="submission" date="2019-02" db="EMBL/GenBank/DDBJ databases">
        <title>Deep-cultivation of Planctomycetes and their phenomic and genomic characterization uncovers novel biology.</title>
        <authorList>
            <person name="Wiegand S."/>
            <person name="Jogler M."/>
            <person name="Boedeker C."/>
            <person name="Pinto D."/>
            <person name="Vollmers J."/>
            <person name="Rivas-Marin E."/>
            <person name="Kohn T."/>
            <person name="Peeters S.H."/>
            <person name="Heuer A."/>
            <person name="Rast P."/>
            <person name="Oberbeckmann S."/>
            <person name="Bunk B."/>
            <person name="Jeske O."/>
            <person name="Meyerdierks A."/>
            <person name="Storesund J.E."/>
            <person name="Kallscheuer N."/>
            <person name="Luecker S."/>
            <person name="Lage O.M."/>
            <person name="Pohl T."/>
            <person name="Merkel B.J."/>
            <person name="Hornburger P."/>
            <person name="Mueller R.-W."/>
            <person name="Bruemmer F."/>
            <person name="Labrenz M."/>
            <person name="Spormann A.M."/>
            <person name="Op den Camp H."/>
            <person name="Overmann J."/>
            <person name="Amann R."/>
            <person name="Jetten M.S.M."/>
            <person name="Mascher T."/>
            <person name="Medema M.H."/>
            <person name="Devos D.P."/>
            <person name="Kaster A.-K."/>
            <person name="Ovreas L."/>
            <person name="Rohde M."/>
            <person name="Galperin M.Y."/>
            <person name="Jogler C."/>
        </authorList>
    </citation>
    <scope>NUCLEOTIDE SEQUENCE [LARGE SCALE GENOMIC DNA]</scope>
    <source>
        <strain evidence="9 10">Poly30</strain>
    </source>
</reference>
<evidence type="ECO:0000256" key="4">
    <source>
        <dbReference type="ARBA" id="ARBA00022475"/>
    </source>
</evidence>
<dbReference type="PRINTS" id="PR00175">
    <property type="entry name" value="NAALASMPORT"/>
</dbReference>
<protein>
    <submittedName>
        <fullName evidence="9">Amino-acid carrier protein AlsT</fullName>
    </submittedName>
</protein>
<dbReference type="RefSeq" id="WP_145195491.1">
    <property type="nucleotide sequence ID" value="NZ_CP036434.1"/>
</dbReference>
<feature type="transmembrane region" description="Helical" evidence="8">
    <location>
        <begin position="203"/>
        <end position="221"/>
    </location>
</feature>
<name>A0A518EP31_9BACT</name>
<keyword evidence="8" id="KW-0769">Symport</keyword>
<keyword evidence="10" id="KW-1185">Reference proteome</keyword>
<feature type="transmembrane region" description="Helical" evidence="8">
    <location>
        <begin position="371"/>
        <end position="394"/>
    </location>
</feature>